<name>A0A1J1LL07_9CYAN</name>
<dbReference type="RefSeq" id="WP_072719875.1">
    <property type="nucleotide sequence ID" value="NZ_LN889802.1"/>
</dbReference>
<organism evidence="1 2">
    <name type="scientific">Planktothrix tepida PCC 9214</name>
    <dbReference type="NCBI Taxonomy" id="671072"/>
    <lineage>
        <taxon>Bacteria</taxon>
        <taxon>Bacillati</taxon>
        <taxon>Cyanobacteriota</taxon>
        <taxon>Cyanophyceae</taxon>
        <taxon>Oscillatoriophycideae</taxon>
        <taxon>Oscillatoriales</taxon>
        <taxon>Microcoleaceae</taxon>
        <taxon>Planktothrix</taxon>
    </lineage>
</organism>
<evidence type="ECO:0000313" key="2">
    <source>
        <dbReference type="Proteomes" id="UP000184315"/>
    </source>
</evidence>
<protein>
    <recommendedName>
        <fullName evidence="3">DUF29 domain-containing protein</fullName>
    </recommendedName>
</protein>
<dbReference type="EMBL" id="CZDF01000156">
    <property type="protein sequence ID" value="CUR33253.1"/>
    <property type="molecule type" value="Genomic_DNA"/>
</dbReference>
<dbReference type="Proteomes" id="UP000184315">
    <property type="component" value="Unassembled WGS sequence"/>
</dbReference>
<proteinExistence type="predicted"/>
<reference evidence="2" key="1">
    <citation type="submission" date="2015-10" db="EMBL/GenBank/DDBJ databases">
        <authorList>
            <person name="Regsiter A."/>
            <person name="william w."/>
        </authorList>
    </citation>
    <scope>NUCLEOTIDE SEQUENCE [LARGE SCALE GENOMIC DNA]</scope>
</reference>
<evidence type="ECO:0008006" key="3">
    <source>
        <dbReference type="Google" id="ProtNLM"/>
    </source>
</evidence>
<dbReference type="PANTHER" id="PTHR34235">
    <property type="entry name" value="SLR1203 PROTEIN-RELATED"/>
    <property type="match status" value="1"/>
</dbReference>
<dbReference type="AlphaFoldDB" id="A0A1J1LL07"/>
<keyword evidence="2" id="KW-1185">Reference proteome</keyword>
<gene>
    <name evidence="1" type="ORF">PL9214500500</name>
</gene>
<accession>A0A1J1LL07</accession>
<dbReference type="Pfam" id="PF01724">
    <property type="entry name" value="DUF29"/>
    <property type="match status" value="1"/>
</dbReference>
<sequence>MTTKLPITESKPNSSLYEEDYHLWLMNTIHQLQQGKLAEVDMVNLIEELEAMVRSEKKAIRSNLRILLIHLLKYKYQSEKRTNSWLFTIREHRKRLRDDFKNSPSLKRYFLDVFEECYQDARELTADETGLTVDTFPVESPFSQEDTLNPDYLPE</sequence>
<dbReference type="Gene3D" id="1.20.1220.20">
    <property type="entry name" value="Uncharcterised protein PF01724"/>
    <property type="match status" value="1"/>
</dbReference>
<dbReference type="PANTHER" id="PTHR34235:SF3">
    <property type="entry name" value="SLR1203 PROTEIN"/>
    <property type="match status" value="1"/>
</dbReference>
<evidence type="ECO:0000313" key="1">
    <source>
        <dbReference type="EMBL" id="CUR33253.1"/>
    </source>
</evidence>
<dbReference type="STRING" id="671072.PL9214500500"/>
<dbReference type="InterPro" id="IPR002636">
    <property type="entry name" value="DUF29"/>
</dbReference>
<dbReference type="OrthoDB" id="5769308at2"/>